<accession>A0A3N0I0K6</accession>
<organism evidence="7 8">
    <name type="scientific">Absicoccus porci</name>
    <dbReference type="NCBI Taxonomy" id="2486576"/>
    <lineage>
        <taxon>Bacteria</taxon>
        <taxon>Bacillati</taxon>
        <taxon>Bacillota</taxon>
        <taxon>Erysipelotrichia</taxon>
        <taxon>Erysipelotrichales</taxon>
        <taxon>Erysipelotrichaceae</taxon>
        <taxon>Absicoccus</taxon>
    </lineage>
</organism>
<sequence length="639" mass="75388">MLTKRQVEIFLQFCEHENEYLKANHFSDELNVSLRTVQNDLKVIKKEMQNESSFSIESKVPFGTRLVVHDQKKFDEYLSSLKSQNEESLSEKDGRIHKLLNYLMKQRKSVPLSQCADYIYVSKSTLINDLKEVEQILNKFSLKLIQSVGYVWVDGLERDRRMCLIDNDNNNFNIISSNPLSDMEGNRMESIRKILMDEFLHEQYPISDVEFQNIIIWINISVLRIKDFFYLNEEDIDNQSDLDLELKIANKIYTRIEKHFHIRVPQPEINFLALYISNHSNVKNIHYISDEINDFIFEALERIRQVYPTDFTHDMNLRMSLALHCEPLISRAKNNIQIKNEMLDYIKQSFSYAFEIATYFSYLLSEQFQCKIKESETAFLAIYFNKSLNEQQNSNGGKKICIITNLQRSQYFLLEQFLYDKFQKYISMIKFVNTHELETLNLDNYELFFSTEDNRATEVGLATKINFFPNDKELEKIKVRIEGFKNIDDTLCLFDPRLFAIKDFSNKKQTQDWLVNKAVSLYKVKNLSEEIELREEFGSTYFGNKIAILHPMNANLEDSFIGEILLKKPIVWDNEGNHVQVVFLLCIEKSNLEAFRAWDFLSPALFNPDFIKQISYVNNFDEFKALCENKLKSQIISKS</sequence>
<name>A0A3N0I0K6_9FIRM</name>
<dbReference type="AlphaFoldDB" id="A0A3N0I0K6"/>
<dbReference type="Pfam" id="PF05043">
    <property type="entry name" value="Mga"/>
    <property type="match status" value="1"/>
</dbReference>
<evidence type="ECO:0000259" key="5">
    <source>
        <dbReference type="PROSITE" id="PS51094"/>
    </source>
</evidence>
<keyword evidence="3" id="KW-0010">Activator</keyword>
<dbReference type="Proteomes" id="UP000276568">
    <property type="component" value="Unassembled WGS sequence"/>
</dbReference>
<dbReference type="PROSITE" id="PS51372">
    <property type="entry name" value="PRD_2"/>
    <property type="match status" value="2"/>
</dbReference>
<protein>
    <submittedName>
        <fullName evidence="7">Transcription antiterminator</fullName>
    </submittedName>
</protein>
<dbReference type="SUPFAM" id="SSF55804">
    <property type="entry name" value="Phoshotransferase/anion transport protein"/>
    <property type="match status" value="1"/>
</dbReference>
<dbReference type="GO" id="GO:0006355">
    <property type="term" value="P:regulation of DNA-templated transcription"/>
    <property type="evidence" value="ECO:0007669"/>
    <property type="project" value="InterPro"/>
</dbReference>
<comment type="caution">
    <text evidence="7">The sequence shown here is derived from an EMBL/GenBank/DDBJ whole genome shotgun (WGS) entry which is preliminary data.</text>
</comment>
<evidence type="ECO:0000313" key="8">
    <source>
        <dbReference type="Proteomes" id="UP000276568"/>
    </source>
</evidence>
<feature type="domain" description="PRD" evidence="6">
    <location>
        <begin position="287"/>
        <end position="394"/>
    </location>
</feature>
<dbReference type="EMBL" id="RJQC01000002">
    <property type="protein sequence ID" value="RNM30438.1"/>
    <property type="molecule type" value="Genomic_DNA"/>
</dbReference>
<feature type="domain" description="PTS EIIA type-2" evidence="5">
    <location>
        <begin position="485"/>
        <end position="630"/>
    </location>
</feature>
<proteinExistence type="predicted"/>
<gene>
    <name evidence="7" type="ORF">EDX97_06515</name>
</gene>
<feature type="domain" description="PRD" evidence="6">
    <location>
        <begin position="179"/>
        <end position="286"/>
    </location>
</feature>
<evidence type="ECO:0000256" key="2">
    <source>
        <dbReference type="ARBA" id="ARBA00023015"/>
    </source>
</evidence>
<keyword evidence="8" id="KW-1185">Reference proteome</keyword>
<dbReference type="InterPro" id="IPR002178">
    <property type="entry name" value="PTS_EIIA_type-2_dom"/>
</dbReference>
<keyword evidence="2" id="KW-0805">Transcription regulation</keyword>
<keyword evidence="1" id="KW-0677">Repeat</keyword>
<evidence type="ECO:0000256" key="3">
    <source>
        <dbReference type="ARBA" id="ARBA00023159"/>
    </source>
</evidence>
<dbReference type="InterPro" id="IPR016152">
    <property type="entry name" value="PTrfase/Anion_transptr"/>
</dbReference>
<dbReference type="Gene3D" id="1.10.10.10">
    <property type="entry name" value="Winged helix-like DNA-binding domain superfamily/Winged helix DNA-binding domain"/>
    <property type="match status" value="2"/>
</dbReference>
<dbReference type="InterPro" id="IPR036388">
    <property type="entry name" value="WH-like_DNA-bd_sf"/>
</dbReference>
<keyword evidence="4" id="KW-0804">Transcription</keyword>
<reference evidence="7 8" key="1">
    <citation type="submission" date="2018-11" db="EMBL/GenBank/DDBJ databases">
        <title>Clostridium sp. nov., a member of the family Erysipelotrichaceae isolated from pig faeces.</title>
        <authorList>
            <person name="Chang Y.-H."/>
        </authorList>
    </citation>
    <scope>NUCLEOTIDE SEQUENCE [LARGE SCALE GENOMIC DNA]</scope>
    <source>
        <strain evidence="7 8">YH-panp20</strain>
    </source>
</reference>
<dbReference type="InterPro" id="IPR050661">
    <property type="entry name" value="BglG_antiterminators"/>
</dbReference>
<evidence type="ECO:0000256" key="1">
    <source>
        <dbReference type="ARBA" id="ARBA00022737"/>
    </source>
</evidence>
<dbReference type="Pfam" id="PF00874">
    <property type="entry name" value="PRD"/>
    <property type="match status" value="2"/>
</dbReference>
<dbReference type="InterPro" id="IPR007737">
    <property type="entry name" value="Mga_HTH"/>
</dbReference>
<dbReference type="Gene3D" id="3.40.930.10">
    <property type="entry name" value="Mannitol-specific EII, Chain A"/>
    <property type="match status" value="1"/>
</dbReference>
<dbReference type="SUPFAM" id="SSF63520">
    <property type="entry name" value="PTS-regulatory domain, PRD"/>
    <property type="match status" value="2"/>
</dbReference>
<dbReference type="Gene3D" id="1.10.1790.10">
    <property type="entry name" value="PRD domain"/>
    <property type="match status" value="2"/>
</dbReference>
<dbReference type="InterPro" id="IPR011608">
    <property type="entry name" value="PRD"/>
</dbReference>
<dbReference type="PANTHER" id="PTHR30185">
    <property type="entry name" value="CRYPTIC BETA-GLUCOSIDE BGL OPERON ANTITERMINATOR"/>
    <property type="match status" value="1"/>
</dbReference>
<dbReference type="Pfam" id="PF00359">
    <property type="entry name" value="PTS_EIIA_2"/>
    <property type="match status" value="1"/>
</dbReference>
<dbReference type="RefSeq" id="WP_128520348.1">
    <property type="nucleotide sequence ID" value="NZ_RJQC01000002.1"/>
</dbReference>
<dbReference type="PROSITE" id="PS51094">
    <property type="entry name" value="PTS_EIIA_TYPE_2"/>
    <property type="match status" value="1"/>
</dbReference>
<dbReference type="InterPro" id="IPR036634">
    <property type="entry name" value="PRD_sf"/>
</dbReference>
<evidence type="ECO:0000256" key="4">
    <source>
        <dbReference type="ARBA" id="ARBA00023163"/>
    </source>
</evidence>
<dbReference type="PANTHER" id="PTHR30185:SF13">
    <property type="entry name" value="LICABCH OPERON REGULATOR-RELATED"/>
    <property type="match status" value="1"/>
</dbReference>
<evidence type="ECO:0000259" key="6">
    <source>
        <dbReference type="PROSITE" id="PS51372"/>
    </source>
</evidence>
<dbReference type="OrthoDB" id="3175596at2"/>
<evidence type="ECO:0000313" key="7">
    <source>
        <dbReference type="EMBL" id="RNM30438.1"/>
    </source>
</evidence>